<dbReference type="EMBL" id="CAJVPY010027474">
    <property type="protein sequence ID" value="CAG8791222.1"/>
    <property type="molecule type" value="Genomic_DNA"/>
</dbReference>
<protein>
    <submittedName>
        <fullName evidence="1">11491_t:CDS:1</fullName>
    </submittedName>
</protein>
<dbReference type="AlphaFoldDB" id="A0A9N9JTH8"/>
<feature type="non-terminal residue" evidence="1">
    <location>
        <position position="1"/>
    </location>
</feature>
<keyword evidence="2" id="KW-1185">Reference proteome</keyword>
<proteinExistence type="predicted"/>
<comment type="caution">
    <text evidence="1">The sequence shown here is derived from an EMBL/GenBank/DDBJ whole genome shotgun (WGS) entry which is preliminary data.</text>
</comment>
<accession>A0A9N9JTH8</accession>
<reference evidence="1" key="1">
    <citation type="submission" date="2021-06" db="EMBL/GenBank/DDBJ databases">
        <authorList>
            <person name="Kallberg Y."/>
            <person name="Tangrot J."/>
            <person name="Rosling A."/>
        </authorList>
    </citation>
    <scope>NUCLEOTIDE SEQUENCE</scope>
    <source>
        <strain evidence="1">MA453B</strain>
    </source>
</reference>
<feature type="non-terminal residue" evidence="1">
    <location>
        <position position="147"/>
    </location>
</feature>
<organism evidence="1 2">
    <name type="scientific">Dentiscutata erythropus</name>
    <dbReference type="NCBI Taxonomy" id="1348616"/>
    <lineage>
        <taxon>Eukaryota</taxon>
        <taxon>Fungi</taxon>
        <taxon>Fungi incertae sedis</taxon>
        <taxon>Mucoromycota</taxon>
        <taxon>Glomeromycotina</taxon>
        <taxon>Glomeromycetes</taxon>
        <taxon>Diversisporales</taxon>
        <taxon>Gigasporaceae</taxon>
        <taxon>Dentiscutata</taxon>
    </lineage>
</organism>
<dbReference type="Proteomes" id="UP000789405">
    <property type="component" value="Unassembled WGS sequence"/>
</dbReference>
<sequence length="147" mass="17258">SRNDISNSSSSLNYDGISMQSLKSLKFAFINYAEEFIKNLSKLDNLIGFKQLVKDFEIELPEEILIKALKLLSDALSFKYLTEYTMIHLEVHLRTRMITIERVYYSYIVLENEIRDAKSKDISRKLDVVEILPNITQVFNFKYPITY</sequence>
<evidence type="ECO:0000313" key="1">
    <source>
        <dbReference type="EMBL" id="CAG8791222.1"/>
    </source>
</evidence>
<dbReference type="OrthoDB" id="2436253at2759"/>
<evidence type="ECO:0000313" key="2">
    <source>
        <dbReference type="Proteomes" id="UP000789405"/>
    </source>
</evidence>
<name>A0A9N9JTH8_9GLOM</name>
<gene>
    <name evidence="1" type="ORF">DERYTH_LOCUS21473</name>
</gene>